<reference evidence="2 3" key="1">
    <citation type="submission" date="2018-05" db="EMBL/GenBank/DDBJ databases">
        <title>Genomic Encyclopedia of Type Strains, Phase IV (KMG-IV): sequencing the most valuable type-strain genomes for metagenomic binning, comparative biology and taxonomic classification.</title>
        <authorList>
            <person name="Goeker M."/>
        </authorList>
    </citation>
    <scope>NUCLEOTIDE SEQUENCE [LARGE SCALE GENOMIC DNA]</scope>
    <source>
        <strain evidence="2 3">DSM 28556</strain>
    </source>
</reference>
<feature type="region of interest" description="Disordered" evidence="1">
    <location>
        <begin position="37"/>
        <end position="57"/>
    </location>
</feature>
<dbReference type="Proteomes" id="UP000247978">
    <property type="component" value="Unassembled WGS sequence"/>
</dbReference>
<dbReference type="AlphaFoldDB" id="A0A2V3W8S0"/>
<proteinExistence type="predicted"/>
<gene>
    <name evidence="2" type="ORF">DFR56_101434</name>
</gene>
<dbReference type="EMBL" id="QJJQ01000001">
    <property type="protein sequence ID" value="PXW90522.1"/>
    <property type="molecule type" value="Genomic_DNA"/>
</dbReference>
<evidence type="ECO:0000256" key="1">
    <source>
        <dbReference type="SAM" id="MobiDB-lite"/>
    </source>
</evidence>
<sequence length="82" mass="9811">MAKSRAKKIREKLIREGYRDPVKNRGIYALANLRTRKGKSKHEKQYQNKYGELSPIDKSQMDDSSFHYFYRCIRLPQSEPFN</sequence>
<organism evidence="2 3">
    <name type="scientific">Pseudogracilibacillus auburnensis</name>
    <dbReference type="NCBI Taxonomy" id="1494959"/>
    <lineage>
        <taxon>Bacteria</taxon>
        <taxon>Bacillati</taxon>
        <taxon>Bacillota</taxon>
        <taxon>Bacilli</taxon>
        <taxon>Bacillales</taxon>
        <taxon>Bacillaceae</taxon>
        <taxon>Pseudogracilibacillus</taxon>
    </lineage>
</organism>
<protein>
    <submittedName>
        <fullName evidence="2">Uncharacterized protein</fullName>
    </submittedName>
</protein>
<accession>A0A2V3W8S0</accession>
<keyword evidence="3" id="KW-1185">Reference proteome</keyword>
<evidence type="ECO:0000313" key="2">
    <source>
        <dbReference type="EMBL" id="PXW90522.1"/>
    </source>
</evidence>
<dbReference type="RefSeq" id="WP_110393771.1">
    <property type="nucleotide sequence ID" value="NZ_JADIJL010000001.1"/>
</dbReference>
<comment type="caution">
    <text evidence="2">The sequence shown here is derived from an EMBL/GenBank/DDBJ whole genome shotgun (WGS) entry which is preliminary data.</text>
</comment>
<dbReference type="OrthoDB" id="2365803at2"/>
<evidence type="ECO:0000313" key="3">
    <source>
        <dbReference type="Proteomes" id="UP000247978"/>
    </source>
</evidence>
<name>A0A2V3W8S0_9BACI</name>